<dbReference type="AlphaFoldDB" id="A0A1H9VSC8"/>
<protein>
    <recommendedName>
        <fullName evidence="3">Pimeloyl-ACP methyl ester carboxylesterase</fullName>
    </recommendedName>
</protein>
<dbReference type="SUPFAM" id="SSF53474">
    <property type="entry name" value="alpha/beta-Hydrolases"/>
    <property type="match status" value="1"/>
</dbReference>
<proteinExistence type="predicted"/>
<dbReference type="EMBL" id="FOGI01000009">
    <property type="protein sequence ID" value="SES24482.1"/>
    <property type="molecule type" value="Genomic_DNA"/>
</dbReference>
<evidence type="ECO:0000313" key="1">
    <source>
        <dbReference type="EMBL" id="SES24482.1"/>
    </source>
</evidence>
<dbReference type="Proteomes" id="UP000199051">
    <property type="component" value="Unassembled WGS sequence"/>
</dbReference>
<dbReference type="Gene3D" id="3.40.50.1820">
    <property type="entry name" value="alpha/beta hydrolase"/>
    <property type="match status" value="1"/>
</dbReference>
<evidence type="ECO:0008006" key="3">
    <source>
        <dbReference type="Google" id="ProtNLM"/>
    </source>
</evidence>
<reference evidence="2" key="1">
    <citation type="submission" date="2016-10" db="EMBL/GenBank/DDBJ databases">
        <authorList>
            <person name="Varghese N."/>
            <person name="Submissions S."/>
        </authorList>
    </citation>
    <scope>NUCLEOTIDE SEQUENCE [LARGE SCALE GENOMIC DNA]</scope>
    <source>
        <strain evidence="2">DSM 44260</strain>
    </source>
</reference>
<accession>A0A1H9VSC8</accession>
<name>A0A1H9VSC8_9PSEU</name>
<keyword evidence="2" id="KW-1185">Reference proteome</keyword>
<organism evidence="1 2">
    <name type="scientific">Actinokineospora terrae</name>
    <dbReference type="NCBI Taxonomy" id="155974"/>
    <lineage>
        <taxon>Bacteria</taxon>
        <taxon>Bacillati</taxon>
        <taxon>Actinomycetota</taxon>
        <taxon>Actinomycetes</taxon>
        <taxon>Pseudonocardiales</taxon>
        <taxon>Pseudonocardiaceae</taxon>
        <taxon>Actinokineospora</taxon>
    </lineage>
</organism>
<dbReference type="InterPro" id="IPR029058">
    <property type="entry name" value="AB_hydrolase_fold"/>
</dbReference>
<dbReference type="STRING" id="155974.SAMN04487818_10937"/>
<sequence>MIARAYGSGDPRTVVVPGLGATAGEARIPASGLPGTRIVLTLPSHADAADAPLDYWHYPTIADDVAAALDGARQAVGVSLGAGALSNLASRSPDVLDRLVLMLPAALTKPRPSASAEHVLEMSTAALNADRASLRALVAADAPEGLDDYVDDRTDALLRLGPALDAVATQIPVPDPSALMHVTAEVLVVAATGDLLHPAETARETVAAFPKATLVQFDSAAPMVTHRRELRALLVDFLGVRSAG</sequence>
<gene>
    <name evidence="1" type="ORF">SAMN04487818_10937</name>
</gene>
<evidence type="ECO:0000313" key="2">
    <source>
        <dbReference type="Proteomes" id="UP000199051"/>
    </source>
</evidence>